<keyword evidence="1" id="KW-0812">Transmembrane</keyword>
<dbReference type="RefSeq" id="WP_344926479.1">
    <property type="nucleotide sequence ID" value="NZ_BAAAYK010000038.1"/>
</dbReference>
<feature type="transmembrane region" description="Helical" evidence="1">
    <location>
        <begin position="21"/>
        <end position="47"/>
    </location>
</feature>
<protein>
    <submittedName>
        <fullName evidence="2">Uncharacterized protein</fullName>
    </submittedName>
</protein>
<comment type="caution">
    <text evidence="2">The sequence shown here is derived from an EMBL/GenBank/DDBJ whole genome shotgun (WGS) entry which is preliminary data.</text>
</comment>
<gene>
    <name evidence="2" type="ORF">GCM10020366_25550</name>
</gene>
<keyword evidence="3" id="KW-1185">Reference proteome</keyword>
<name>A0ABP6RMU3_9PSEU</name>
<proteinExistence type="predicted"/>
<organism evidence="2 3">
    <name type="scientific">Saccharopolyspora gregorii</name>
    <dbReference type="NCBI Taxonomy" id="33914"/>
    <lineage>
        <taxon>Bacteria</taxon>
        <taxon>Bacillati</taxon>
        <taxon>Actinomycetota</taxon>
        <taxon>Actinomycetes</taxon>
        <taxon>Pseudonocardiales</taxon>
        <taxon>Pseudonocardiaceae</taxon>
        <taxon>Saccharopolyspora</taxon>
    </lineage>
</organism>
<keyword evidence="1" id="KW-0472">Membrane</keyword>
<dbReference type="EMBL" id="BAAAYK010000038">
    <property type="protein sequence ID" value="GAA3357449.1"/>
    <property type="molecule type" value="Genomic_DNA"/>
</dbReference>
<accession>A0ABP6RMU3</accession>
<sequence length="89" mass="8830">MSSTTNPEALTGSRLARIATACFAVAVVVFLLGGLAVVLGQSAVLAAGDATAARNWADALAPVSFGGASVAGLLSFALTYRRDGEDDSG</sequence>
<evidence type="ECO:0000313" key="2">
    <source>
        <dbReference type="EMBL" id="GAA3357449.1"/>
    </source>
</evidence>
<evidence type="ECO:0000256" key="1">
    <source>
        <dbReference type="SAM" id="Phobius"/>
    </source>
</evidence>
<evidence type="ECO:0000313" key="3">
    <source>
        <dbReference type="Proteomes" id="UP001500483"/>
    </source>
</evidence>
<feature type="transmembrane region" description="Helical" evidence="1">
    <location>
        <begin position="59"/>
        <end position="80"/>
    </location>
</feature>
<dbReference type="Proteomes" id="UP001500483">
    <property type="component" value="Unassembled WGS sequence"/>
</dbReference>
<reference evidence="3" key="1">
    <citation type="journal article" date="2019" name="Int. J. Syst. Evol. Microbiol.">
        <title>The Global Catalogue of Microorganisms (GCM) 10K type strain sequencing project: providing services to taxonomists for standard genome sequencing and annotation.</title>
        <authorList>
            <consortium name="The Broad Institute Genomics Platform"/>
            <consortium name="The Broad Institute Genome Sequencing Center for Infectious Disease"/>
            <person name="Wu L."/>
            <person name="Ma J."/>
        </authorList>
    </citation>
    <scope>NUCLEOTIDE SEQUENCE [LARGE SCALE GENOMIC DNA]</scope>
    <source>
        <strain evidence="3">JCM 9687</strain>
    </source>
</reference>
<keyword evidence="1" id="KW-1133">Transmembrane helix</keyword>